<evidence type="ECO:0000313" key="3">
    <source>
        <dbReference type="Proteomes" id="UP000565745"/>
    </source>
</evidence>
<name>A0A7W6Q4F2_9RHOB</name>
<dbReference type="RefSeq" id="WP_025057073.1">
    <property type="nucleotide sequence ID" value="NZ_JACIFU010000002.1"/>
</dbReference>
<organism evidence="2 3">
    <name type="scientific">Sulfitobacter noctilucicola</name>
    <dbReference type="NCBI Taxonomy" id="1342301"/>
    <lineage>
        <taxon>Bacteria</taxon>
        <taxon>Pseudomonadati</taxon>
        <taxon>Pseudomonadota</taxon>
        <taxon>Alphaproteobacteria</taxon>
        <taxon>Rhodobacterales</taxon>
        <taxon>Roseobacteraceae</taxon>
        <taxon>Sulfitobacter</taxon>
    </lineage>
</organism>
<dbReference type="Proteomes" id="UP000565745">
    <property type="component" value="Unassembled WGS sequence"/>
</dbReference>
<evidence type="ECO:0008006" key="4">
    <source>
        <dbReference type="Google" id="ProtNLM"/>
    </source>
</evidence>
<protein>
    <recommendedName>
        <fullName evidence="4">DNA repair protein</fullName>
    </recommendedName>
</protein>
<dbReference type="AlphaFoldDB" id="A0A7W6Q4F2"/>
<keyword evidence="1" id="KW-0812">Transmembrane</keyword>
<reference evidence="2 3" key="1">
    <citation type="submission" date="2020-08" db="EMBL/GenBank/DDBJ databases">
        <title>Genomic Encyclopedia of Type Strains, Phase IV (KMG-IV): sequencing the most valuable type-strain genomes for metagenomic binning, comparative biology and taxonomic classification.</title>
        <authorList>
            <person name="Goeker M."/>
        </authorList>
    </citation>
    <scope>NUCLEOTIDE SEQUENCE [LARGE SCALE GENOMIC DNA]</scope>
    <source>
        <strain evidence="2 3">DSM 101015</strain>
    </source>
</reference>
<proteinExistence type="predicted"/>
<accession>A0A7W6Q4F2</accession>
<keyword evidence="3" id="KW-1185">Reference proteome</keyword>
<keyword evidence="1" id="KW-0472">Membrane</keyword>
<comment type="caution">
    <text evidence="2">The sequence shown here is derived from an EMBL/GenBank/DDBJ whole genome shotgun (WGS) entry which is preliminary data.</text>
</comment>
<evidence type="ECO:0000256" key="1">
    <source>
        <dbReference type="SAM" id="Phobius"/>
    </source>
</evidence>
<sequence length="258" mass="28933">MSTVRALAHIITYLAQRLAFAFFLVGALGLFGATVMAAVGQWSWISLSVLYDGQPIENAGMYAQIALTVLAVGLCFFLPGNRRIMQLENSHRAFSIGMDDVARAYAAVHAADRAETFRLSSEFDAVRERLAYLRDHPDLSTLEPSLLEVAAQMSHISRELAQVYSDEKISRARNFLKERQQEVALFNERLDQAKGITTDLKHWVHEVELEESVAVAQLERLRAEMQEILPELGMESQIRTEQTALDNTIVDLQPKAAE</sequence>
<gene>
    <name evidence="2" type="ORF">GGR93_001887</name>
</gene>
<feature type="transmembrane region" description="Helical" evidence="1">
    <location>
        <begin position="59"/>
        <end position="78"/>
    </location>
</feature>
<feature type="transmembrane region" description="Helical" evidence="1">
    <location>
        <begin position="20"/>
        <end position="39"/>
    </location>
</feature>
<dbReference type="EMBL" id="JACIFU010000002">
    <property type="protein sequence ID" value="MBB4174114.1"/>
    <property type="molecule type" value="Genomic_DNA"/>
</dbReference>
<keyword evidence="1" id="KW-1133">Transmembrane helix</keyword>
<evidence type="ECO:0000313" key="2">
    <source>
        <dbReference type="EMBL" id="MBB4174114.1"/>
    </source>
</evidence>
<dbReference type="OrthoDB" id="7863443at2"/>